<sequence length="454" mass="50041">MVAFGAFWIFPFKTLERREKRSKIDKVRRLSRALNPKHWRHSRPEPGPLPHPSAMGLMALAARPPSGTQNDYHHEQQTVDRTSSLHSGSTNTETSTDDEEENFYEDVEIGPIKSATMESKSSELEKARSGFAGFLYKSLPSPRRHRRQRNISKTPPWDNKEELSDSNTVETNRATNVSGATSMTNERGYLPSSDEPKSSSMDKALRWASKLGDKIQNDLPGIGKIKEGSRERNMRKAPDIPPPNNFCANSNTGASSPPSDRAPSPPVGPPPPRSASLGIVKDNPTQTPGRASEEAATTGHDKGPVAPARKKRATAKTLSNTEKSTSSIGKNVHVPSSKDNDSNSNKSESPSLLIKDSDTKNPKVQPLPRKSLLQTEKITEASHKNYKPEAPKPKPRGIKSQTSLQPMPSVNNVIQSMNSLAIEKPRNEKLKEEDNSSSLDRPKRVPPPIKPRTF</sequence>
<feature type="compositionally biased region" description="Basic and acidic residues" evidence="1">
    <location>
        <begin position="377"/>
        <end position="392"/>
    </location>
</feature>
<feature type="compositionally biased region" description="Polar residues" evidence="1">
    <location>
        <begin position="399"/>
        <end position="419"/>
    </location>
</feature>
<organism evidence="2 3">
    <name type="scientific">Elysia marginata</name>
    <dbReference type="NCBI Taxonomy" id="1093978"/>
    <lineage>
        <taxon>Eukaryota</taxon>
        <taxon>Metazoa</taxon>
        <taxon>Spiralia</taxon>
        <taxon>Lophotrochozoa</taxon>
        <taxon>Mollusca</taxon>
        <taxon>Gastropoda</taxon>
        <taxon>Heterobranchia</taxon>
        <taxon>Euthyneura</taxon>
        <taxon>Panpulmonata</taxon>
        <taxon>Sacoglossa</taxon>
        <taxon>Placobranchoidea</taxon>
        <taxon>Plakobranchidae</taxon>
        <taxon>Elysia</taxon>
    </lineage>
</organism>
<feature type="compositionally biased region" description="Pro residues" evidence="1">
    <location>
        <begin position="445"/>
        <end position="454"/>
    </location>
</feature>
<feature type="compositionally biased region" description="Polar residues" evidence="1">
    <location>
        <begin position="79"/>
        <end position="88"/>
    </location>
</feature>
<comment type="caution">
    <text evidence="2">The sequence shown here is derived from an EMBL/GenBank/DDBJ whole genome shotgun (WGS) entry which is preliminary data.</text>
</comment>
<dbReference type="Proteomes" id="UP000762676">
    <property type="component" value="Unassembled WGS sequence"/>
</dbReference>
<evidence type="ECO:0000313" key="3">
    <source>
        <dbReference type="Proteomes" id="UP000762676"/>
    </source>
</evidence>
<feature type="compositionally biased region" description="Basic and acidic residues" evidence="1">
    <location>
        <begin position="423"/>
        <end position="434"/>
    </location>
</feature>
<feature type="compositionally biased region" description="Basic residues" evidence="1">
    <location>
        <begin position="29"/>
        <end position="41"/>
    </location>
</feature>
<evidence type="ECO:0000313" key="2">
    <source>
        <dbReference type="EMBL" id="GFR84275.1"/>
    </source>
</evidence>
<feature type="compositionally biased region" description="Low complexity" evidence="1">
    <location>
        <begin position="253"/>
        <end position="262"/>
    </location>
</feature>
<proteinExistence type="predicted"/>
<protein>
    <submittedName>
        <fullName evidence="2">Uncharacterized protein</fullName>
    </submittedName>
</protein>
<accession>A0AAV4GIN2</accession>
<evidence type="ECO:0000256" key="1">
    <source>
        <dbReference type="SAM" id="MobiDB-lite"/>
    </source>
</evidence>
<keyword evidence="3" id="KW-1185">Reference proteome</keyword>
<feature type="compositionally biased region" description="Polar residues" evidence="1">
    <location>
        <begin position="165"/>
        <end position="185"/>
    </location>
</feature>
<feature type="compositionally biased region" description="Acidic residues" evidence="1">
    <location>
        <begin position="95"/>
        <end position="108"/>
    </location>
</feature>
<name>A0AAV4GIN2_9GAST</name>
<feature type="compositionally biased region" description="Pro residues" evidence="1">
    <location>
        <begin position="263"/>
        <end position="273"/>
    </location>
</feature>
<gene>
    <name evidence="2" type="ORF">ElyMa_004146800</name>
</gene>
<reference evidence="2 3" key="1">
    <citation type="journal article" date="2021" name="Elife">
        <title>Chloroplast acquisition without the gene transfer in kleptoplastic sea slugs, Plakobranchus ocellatus.</title>
        <authorList>
            <person name="Maeda T."/>
            <person name="Takahashi S."/>
            <person name="Yoshida T."/>
            <person name="Shimamura S."/>
            <person name="Takaki Y."/>
            <person name="Nagai Y."/>
            <person name="Toyoda A."/>
            <person name="Suzuki Y."/>
            <person name="Arimoto A."/>
            <person name="Ishii H."/>
            <person name="Satoh N."/>
            <person name="Nishiyama T."/>
            <person name="Hasebe M."/>
            <person name="Maruyama T."/>
            <person name="Minagawa J."/>
            <person name="Obokata J."/>
            <person name="Shigenobu S."/>
        </authorList>
    </citation>
    <scope>NUCLEOTIDE SEQUENCE [LARGE SCALE GENOMIC DNA]</scope>
</reference>
<feature type="compositionally biased region" description="Basic and acidic residues" evidence="1">
    <location>
        <begin position="19"/>
        <end position="28"/>
    </location>
</feature>
<feature type="compositionally biased region" description="Low complexity" evidence="1">
    <location>
        <begin position="342"/>
        <end position="351"/>
    </location>
</feature>
<feature type="compositionally biased region" description="Polar residues" evidence="1">
    <location>
        <begin position="318"/>
        <end position="329"/>
    </location>
</feature>
<dbReference type="EMBL" id="BMAT01008392">
    <property type="protein sequence ID" value="GFR84275.1"/>
    <property type="molecule type" value="Genomic_DNA"/>
</dbReference>
<feature type="region of interest" description="Disordered" evidence="1">
    <location>
        <begin position="19"/>
        <end position="454"/>
    </location>
</feature>
<dbReference type="AlphaFoldDB" id="A0AAV4GIN2"/>
<feature type="compositionally biased region" description="Basic and acidic residues" evidence="1">
    <location>
        <begin position="224"/>
        <end position="238"/>
    </location>
</feature>